<dbReference type="Gene3D" id="1.10.10.60">
    <property type="entry name" value="Homeodomain-like"/>
    <property type="match status" value="1"/>
</dbReference>
<name>A0A0L9VP07_PHAAN</name>
<dbReference type="EMBL" id="CM003380">
    <property type="protein sequence ID" value="KOM56785.1"/>
    <property type="molecule type" value="Genomic_DNA"/>
</dbReference>
<evidence type="ECO:0000256" key="8">
    <source>
        <dbReference type="PROSITE-ProRule" id="PRU00108"/>
    </source>
</evidence>
<dbReference type="PANTHER" id="PTHR24326:SF497">
    <property type="entry name" value="HOMEOBOX-LEUCINE ZIPPER PROTEIN HAT5"/>
    <property type="match status" value="1"/>
</dbReference>
<dbReference type="PROSITE" id="PS00027">
    <property type="entry name" value="HOMEOBOX_1"/>
    <property type="match status" value="1"/>
</dbReference>
<protein>
    <recommendedName>
        <fullName evidence="10">Homeobox-leucine zipper protein</fullName>
    </recommendedName>
    <alternativeName>
        <fullName evidence="10">HD-ZIP protein</fullName>
    </alternativeName>
    <alternativeName>
        <fullName evidence="10">Homeodomain transcription factor</fullName>
    </alternativeName>
</protein>
<dbReference type="CDD" id="cd00086">
    <property type="entry name" value="homeodomain"/>
    <property type="match status" value="1"/>
</dbReference>
<feature type="coiled-coil region" evidence="11">
    <location>
        <begin position="135"/>
        <end position="169"/>
    </location>
</feature>
<dbReference type="InterPro" id="IPR003106">
    <property type="entry name" value="Leu_zip_homeo"/>
</dbReference>
<dbReference type="InterPro" id="IPR045224">
    <property type="entry name" value="HDZip_class_I_plant"/>
</dbReference>
<evidence type="ECO:0000256" key="11">
    <source>
        <dbReference type="SAM" id="Coils"/>
    </source>
</evidence>
<dbReference type="FunFam" id="1.10.10.60:FF:000159">
    <property type="entry name" value="Homeobox-leucine zipper protein HAT5"/>
    <property type="match status" value="1"/>
</dbReference>
<keyword evidence="4 8" id="KW-0371">Homeobox</keyword>
<evidence type="ECO:0000313" key="15">
    <source>
        <dbReference type="Proteomes" id="UP000053144"/>
    </source>
</evidence>
<dbReference type="PANTHER" id="PTHR24326">
    <property type="entry name" value="HOMEOBOX-LEUCINE ZIPPER PROTEIN"/>
    <property type="match status" value="1"/>
</dbReference>
<feature type="region of interest" description="Disordered" evidence="12">
    <location>
        <begin position="226"/>
        <end position="253"/>
    </location>
</feature>
<evidence type="ECO:0000256" key="7">
    <source>
        <dbReference type="ARBA" id="ARBA00025748"/>
    </source>
</evidence>
<dbReference type="InterPro" id="IPR009057">
    <property type="entry name" value="Homeodomain-like_sf"/>
</dbReference>
<dbReference type="SMART" id="SM00389">
    <property type="entry name" value="HOX"/>
    <property type="match status" value="1"/>
</dbReference>
<evidence type="ECO:0000256" key="5">
    <source>
        <dbReference type="ARBA" id="ARBA00023163"/>
    </source>
</evidence>
<evidence type="ECO:0000256" key="4">
    <source>
        <dbReference type="ARBA" id="ARBA00023155"/>
    </source>
</evidence>
<evidence type="ECO:0000313" key="14">
    <source>
        <dbReference type="EMBL" id="KOM56785.1"/>
    </source>
</evidence>
<dbReference type="GO" id="GO:0042802">
    <property type="term" value="F:identical protein binding"/>
    <property type="evidence" value="ECO:0007669"/>
    <property type="project" value="UniProtKB-ARBA"/>
</dbReference>
<reference evidence="15" key="1">
    <citation type="journal article" date="2015" name="Proc. Natl. Acad. Sci. U.S.A.">
        <title>Genome sequencing of adzuki bean (Vigna angularis) provides insight into high starch and low fat accumulation and domestication.</title>
        <authorList>
            <person name="Yang K."/>
            <person name="Tian Z."/>
            <person name="Chen C."/>
            <person name="Luo L."/>
            <person name="Zhao B."/>
            <person name="Wang Z."/>
            <person name="Yu L."/>
            <person name="Li Y."/>
            <person name="Sun Y."/>
            <person name="Li W."/>
            <person name="Chen Y."/>
            <person name="Li Y."/>
            <person name="Zhang Y."/>
            <person name="Ai D."/>
            <person name="Zhao J."/>
            <person name="Shang C."/>
            <person name="Ma Y."/>
            <person name="Wu B."/>
            <person name="Wang M."/>
            <person name="Gao L."/>
            <person name="Sun D."/>
            <person name="Zhang P."/>
            <person name="Guo F."/>
            <person name="Wang W."/>
            <person name="Li Y."/>
            <person name="Wang J."/>
            <person name="Varshney R.K."/>
            <person name="Wang J."/>
            <person name="Ling H.Q."/>
            <person name="Wan P."/>
        </authorList>
    </citation>
    <scope>NUCLEOTIDE SEQUENCE</scope>
    <source>
        <strain evidence="15">cv. Jingnong 6</strain>
    </source>
</reference>
<comment type="similarity">
    <text evidence="7 10">Belongs to the HD-ZIP homeobox family. Class I subfamily.</text>
</comment>
<keyword evidence="6 8" id="KW-0539">Nucleus</keyword>
<feature type="DNA-binding region" description="Homeobox" evidence="8">
    <location>
        <begin position="64"/>
        <end position="123"/>
    </location>
</feature>
<dbReference type="GO" id="GO:0000981">
    <property type="term" value="F:DNA-binding transcription factor activity, RNA polymerase II-specific"/>
    <property type="evidence" value="ECO:0007669"/>
    <property type="project" value="UniProtKB-UniRule"/>
</dbReference>
<keyword evidence="3 8" id="KW-0238">DNA-binding</keyword>
<dbReference type="AlphaFoldDB" id="A0A0L9VP07"/>
<evidence type="ECO:0000256" key="12">
    <source>
        <dbReference type="SAM" id="MobiDB-lite"/>
    </source>
</evidence>
<dbReference type="GO" id="GO:0045893">
    <property type="term" value="P:positive regulation of DNA-templated transcription"/>
    <property type="evidence" value="ECO:0007669"/>
    <property type="project" value="TreeGrafter"/>
</dbReference>
<dbReference type="InterPro" id="IPR000047">
    <property type="entry name" value="HTH_motif"/>
</dbReference>
<gene>
    <name evidence="14" type="ORF">LR48_Vigan10g267700</name>
</gene>
<dbReference type="SUPFAM" id="SSF46689">
    <property type="entry name" value="Homeodomain-like"/>
    <property type="match status" value="1"/>
</dbReference>
<comment type="subcellular location">
    <subcellularLocation>
        <location evidence="1 8 9">Nucleus</location>
    </subcellularLocation>
</comment>
<accession>A0A0L9VP07</accession>
<dbReference type="InterPro" id="IPR001356">
    <property type="entry name" value="HD"/>
</dbReference>
<dbReference type="InterPro" id="IPR017970">
    <property type="entry name" value="Homeobox_CS"/>
</dbReference>
<keyword evidence="5 10" id="KW-0804">Transcription</keyword>
<evidence type="ECO:0000259" key="13">
    <source>
        <dbReference type="PROSITE" id="PS50071"/>
    </source>
</evidence>
<dbReference type="GO" id="GO:0043565">
    <property type="term" value="F:sequence-specific DNA binding"/>
    <property type="evidence" value="ECO:0007669"/>
    <property type="project" value="InterPro"/>
</dbReference>
<dbReference type="GO" id="GO:0005634">
    <property type="term" value="C:nucleus"/>
    <property type="evidence" value="ECO:0007669"/>
    <property type="project" value="UniProtKB-SubCell"/>
</dbReference>
<dbReference type="Gramene" id="KOM56785">
    <property type="protein sequence ID" value="KOM56785"/>
    <property type="gene ID" value="LR48_Vigan10g267700"/>
</dbReference>
<organism evidence="14 15">
    <name type="scientific">Phaseolus angularis</name>
    <name type="common">Azuki bean</name>
    <name type="synonym">Vigna angularis</name>
    <dbReference type="NCBI Taxonomy" id="3914"/>
    <lineage>
        <taxon>Eukaryota</taxon>
        <taxon>Viridiplantae</taxon>
        <taxon>Streptophyta</taxon>
        <taxon>Embryophyta</taxon>
        <taxon>Tracheophyta</taxon>
        <taxon>Spermatophyta</taxon>
        <taxon>Magnoliopsida</taxon>
        <taxon>eudicotyledons</taxon>
        <taxon>Gunneridae</taxon>
        <taxon>Pentapetalae</taxon>
        <taxon>rosids</taxon>
        <taxon>fabids</taxon>
        <taxon>Fabales</taxon>
        <taxon>Fabaceae</taxon>
        <taxon>Papilionoideae</taxon>
        <taxon>50 kb inversion clade</taxon>
        <taxon>NPAAA clade</taxon>
        <taxon>indigoferoid/millettioid clade</taxon>
        <taxon>Phaseoleae</taxon>
        <taxon>Vigna</taxon>
    </lineage>
</organism>
<evidence type="ECO:0000256" key="3">
    <source>
        <dbReference type="ARBA" id="ARBA00023125"/>
    </source>
</evidence>
<dbReference type="Proteomes" id="UP000053144">
    <property type="component" value="Chromosome 10"/>
</dbReference>
<comment type="function">
    <text evidence="10">Transcription factor.</text>
</comment>
<evidence type="ECO:0000256" key="10">
    <source>
        <dbReference type="RuleBase" id="RU369038"/>
    </source>
</evidence>
<sequence length="285" mass="32641">MESGRLFFDACASRGNTNMLFLGNTELAFRAGRSMMSLEEASKRRPFFTSPDELYDEEYYEKQMPEKKHRLSSEQVHLLEKSFEEENKLEPERKTQLAKKLGLQPRQVAVWFQNRRARWKTKQLERDFDVLKSSYDTLLSSYDSLMKENEKLKSEVVSLNEKLQVEAKEVPEEPLYDKKVDPLPVEDIASIFSTRVEDHQSSGSVGSAVVDEGSPQLVVDSVDSHFPAENPGGCVGPVERVQSEEEDGSDDGRSYMDVFVVSETENQNHEEGEGLVWWTNMYYVG</sequence>
<proteinExistence type="inferred from homology"/>
<dbReference type="PROSITE" id="PS50071">
    <property type="entry name" value="HOMEOBOX_2"/>
    <property type="match status" value="1"/>
</dbReference>
<evidence type="ECO:0000256" key="6">
    <source>
        <dbReference type="ARBA" id="ARBA00023242"/>
    </source>
</evidence>
<evidence type="ECO:0000256" key="2">
    <source>
        <dbReference type="ARBA" id="ARBA00023015"/>
    </source>
</evidence>
<keyword evidence="2 10" id="KW-0805">Transcription regulation</keyword>
<dbReference type="Pfam" id="PF00046">
    <property type="entry name" value="Homeodomain"/>
    <property type="match status" value="1"/>
</dbReference>
<evidence type="ECO:0000256" key="9">
    <source>
        <dbReference type="RuleBase" id="RU000682"/>
    </source>
</evidence>
<dbReference type="Pfam" id="PF02183">
    <property type="entry name" value="HALZ"/>
    <property type="match status" value="1"/>
</dbReference>
<dbReference type="PRINTS" id="PR00031">
    <property type="entry name" value="HTHREPRESSR"/>
</dbReference>
<feature type="domain" description="Homeobox" evidence="13">
    <location>
        <begin position="62"/>
        <end position="122"/>
    </location>
</feature>
<keyword evidence="11" id="KW-0175">Coiled coil</keyword>
<evidence type="ECO:0000256" key="1">
    <source>
        <dbReference type="ARBA" id="ARBA00004123"/>
    </source>
</evidence>
<dbReference type="OMA" id="FDASCHG"/>